<dbReference type="InterPro" id="IPR041694">
    <property type="entry name" value="ADH_N_2"/>
</dbReference>
<dbReference type="SUPFAM" id="SSF50129">
    <property type="entry name" value="GroES-like"/>
    <property type="match status" value="1"/>
</dbReference>
<dbReference type="Pfam" id="PF16884">
    <property type="entry name" value="ADH_N_2"/>
    <property type="match status" value="1"/>
</dbReference>
<gene>
    <name evidence="3" type="ORF">OG549_06575</name>
</gene>
<proteinExistence type="predicted"/>
<name>A0AAU2UZD7_9ACTN</name>
<keyword evidence="1" id="KW-0560">Oxidoreductase</keyword>
<reference evidence="3" key="1">
    <citation type="submission" date="2022-10" db="EMBL/GenBank/DDBJ databases">
        <title>The complete genomes of actinobacterial strains from the NBC collection.</title>
        <authorList>
            <person name="Joergensen T.S."/>
            <person name="Alvarez Arevalo M."/>
            <person name="Sterndorff E.B."/>
            <person name="Faurdal D."/>
            <person name="Vuksanovic O."/>
            <person name="Mourched A.-S."/>
            <person name="Charusanti P."/>
            <person name="Shaw S."/>
            <person name="Blin K."/>
            <person name="Weber T."/>
        </authorList>
    </citation>
    <scope>NUCLEOTIDE SEQUENCE</scope>
    <source>
        <strain evidence="3">NBC_00003</strain>
    </source>
</reference>
<dbReference type="GO" id="GO:0016628">
    <property type="term" value="F:oxidoreductase activity, acting on the CH-CH group of donors, NAD or NADP as acceptor"/>
    <property type="evidence" value="ECO:0007669"/>
    <property type="project" value="InterPro"/>
</dbReference>
<dbReference type="SMART" id="SM00829">
    <property type="entry name" value="PKS_ER"/>
    <property type="match status" value="1"/>
</dbReference>
<evidence type="ECO:0000256" key="1">
    <source>
        <dbReference type="ARBA" id="ARBA00023002"/>
    </source>
</evidence>
<dbReference type="Pfam" id="PF00107">
    <property type="entry name" value="ADH_zinc_N"/>
    <property type="match status" value="1"/>
</dbReference>
<dbReference type="InterPro" id="IPR036291">
    <property type="entry name" value="NAD(P)-bd_dom_sf"/>
</dbReference>
<dbReference type="AlphaFoldDB" id="A0AAU2UZD7"/>
<dbReference type="EMBL" id="CP108318">
    <property type="protein sequence ID" value="WTW60329.1"/>
    <property type="molecule type" value="Genomic_DNA"/>
</dbReference>
<sequence length="340" mass="36073">MIDSTQHTISREVRLAARPHGPLGDEHFEIVERPVPEPEHGQVLVRNKVMGIAAVMRTLMDESSDVPMRPYEIGQTLTGPAIGEVIAAPGTDFTPGELVEHDLGWREYAVVDPAHVHRRDHTLFADPGAYLSQGATAWMGMTLGAEVRPGDTVFVSGAAGGVGSLAGQIARLRGATRVIGSTGSRAKADHLIQELGYDAAVIRGEGSIEEQLRQAAPDGIDAAFDNVGGEQLQAALAVARPGARFALIGALSGQLSATGGTRTTAVIDSMSLITSGITLRGLALYDHLELIPQWNEVFARGLRESTLTFPHFRVHGIEKAPGALAELLTGRHIGAVLVEF</sequence>
<evidence type="ECO:0000259" key="2">
    <source>
        <dbReference type="SMART" id="SM00829"/>
    </source>
</evidence>
<dbReference type="InterPro" id="IPR020843">
    <property type="entry name" value="ER"/>
</dbReference>
<dbReference type="Gene3D" id="3.40.50.720">
    <property type="entry name" value="NAD(P)-binding Rossmann-like Domain"/>
    <property type="match status" value="1"/>
</dbReference>
<accession>A0AAU2UZD7</accession>
<dbReference type="InterPro" id="IPR011032">
    <property type="entry name" value="GroES-like_sf"/>
</dbReference>
<evidence type="ECO:0000313" key="3">
    <source>
        <dbReference type="EMBL" id="WTW60329.1"/>
    </source>
</evidence>
<organism evidence="3">
    <name type="scientific">Streptomyces sp. NBC_00003</name>
    <dbReference type="NCBI Taxonomy" id="2903608"/>
    <lineage>
        <taxon>Bacteria</taxon>
        <taxon>Bacillati</taxon>
        <taxon>Actinomycetota</taxon>
        <taxon>Actinomycetes</taxon>
        <taxon>Kitasatosporales</taxon>
        <taxon>Streptomycetaceae</taxon>
        <taxon>Streptomyces</taxon>
    </lineage>
</organism>
<dbReference type="SUPFAM" id="SSF51735">
    <property type="entry name" value="NAD(P)-binding Rossmann-fold domains"/>
    <property type="match status" value="1"/>
</dbReference>
<feature type="domain" description="Enoyl reductase (ER)" evidence="2">
    <location>
        <begin position="21"/>
        <end position="338"/>
    </location>
</feature>
<dbReference type="CDD" id="cd05288">
    <property type="entry name" value="PGDH"/>
    <property type="match status" value="1"/>
</dbReference>
<protein>
    <submittedName>
        <fullName evidence="3">NADP-dependent oxidoreductase</fullName>
    </submittedName>
</protein>
<dbReference type="InterPro" id="IPR045010">
    <property type="entry name" value="MDR_fam"/>
</dbReference>
<dbReference type="PANTHER" id="PTHR43205:SF7">
    <property type="entry name" value="PROSTAGLANDIN REDUCTASE 1"/>
    <property type="match status" value="1"/>
</dbReference>
<dbReference type="Gene3D" id="3.90.180.10">
    <property type="entry name" value="Medium-chain alcohol dehydrogenases, catalytic domain"/>
    <property type="match status" value="1"/>
</dbReference>
<dbReference type="InterPro" id="IPR013149">
    <property type="entry name" value="ADH-like_C"/>
</dbReference>
<dbReference type="PANTHER" id="PTHR43205">
    <property type="entry name" value="PROSTAGLANDIN REDUCTASE"/>
    <property type="match status" value="1"/>
</dbReference>